<name>A0A8H8P317_9AGAM</name>
<dbReference type="SUPFAM" id="SSF53098">
    <property type="entry name" value="Ribonuclease H-like"/>
    <property type="match status" value="1"/>
</dbReference>
<dbReference type="InterPro" id="IPR043502">
    <property type="entry name" value="DNA/RNA_pol_sf"/>
</dbReference>
<organism evidence="4 5">
    <name type="scientific">Rhizoctonia solani</name>
    <dbReference type="NCBI Taxonomy" id="456999"/>
    <lineage>
        <taxon>Eukaryota</taxon>
        <taxon>Fungi</taxon>
        <taxon>Dikarya</taxon>
        <taxon>Basidiomycota</taxon>
        <taxon>Agaricomycotina</taxon>
        <taxon>Agaricomycetes</taxon>
        <taxon>Cantharellales</taxon>
        <taxon>Ceratobasidiaceae</taxon>
        <taxon>Rhizoctonia</taxon>
    </lineage>
</organism>
<dbReference type="InterPro" id="IPR001584">
    <property type="entry name" value="Integrase_cat-core"/>
</dbReference>
<dbReference type="FunFam" id="3.30.70.270:FF:000020">
    <property type="entry name" value="Transposon Tf2-6 polyprotein-like Protein"/>
    <property type="match status" value="1"/>
</dbReference>
<sequence length="751" mass="86267">MEKEKLQAIMDWPEPQNVKQVQSFLGFAHFYCCFVPNFSCLAHPLNNLTQKKQLWIWLEEQKAAFDAIKAEICKEPYEHCRIFLEGTEQPITVFTDHKNLEYWKSAGTFNRCHARWHLMLVSYNSVIAYQPGKQSQKPDALSRQPDHMDLEPTPQVVPDEPEIKQQLLSHFHDSPASGHQGQAQTLELISCHYYWPETKFQVNHYVESCEICQRSKGHAHSYALNPLSVPAGPWEDISYDFIVKFPKCKGYDSILVVVDRFSKMMPLIPCKETATAEDAAQMFLEHVWKLHGTPKCTVSDRGTTFNSKFLKVLYKSLQINPSFPTAYHPQSDGQTEIKNQWLEAYLRPFINHRQSDWVDWLPLAEFAHNNARSKATGKLPFKSVYGYSPVISPLLEPTGLPIADDKAKQLAETIQEVQASIKWAQERYKQADTGKPPPEFQPGDKAYCLALPETMKIHDVFHVSLLSAFKHNTEFDCTFTPLPPVITAEGEEEYEVDKFVDWTAEDRIWKHRVRWKGYTPHEDTWEPAKDLQHCKDKLCNFFAIYPDALAANNPISANMCNWGFLYWLDPKGKEGPDTLYEKQVYHWWHFIASHPGAFRDLAQWHCHGFATSPPTVSTPPSARELTQAMQNLILLNPADLPAYTSRPAPPVTPSARPDTPRPTEIHAPAPLPFPLFSSMPDTCWTPGYLSPVRETQWEPQSYLGWSNEEIQRNVETFEGSEGEELFSFEELLAIDYSEWMYAALCCCLRAF</sequence>
<protein>
    <submittedName>
        <fullName evidence="4">Retrotransposable element Tf2 protein</fullName>
    </submittedName>
</protein>
<dbReference type="AlphaFoldDB" id="A0A8H8P317"/>
<feature type="domain" description="Chromo" evidence="2">
    <location>
        <begin position="494"/>
        <end position="542"/>
    </location>
</feature>
<gene>
    <name evidence="4" type="ORF">RhiXN_08556</name>
</gene>
<dbReference type="Gene3D" id="2.40.50.40">
    <property type="match status" value="1"/>
</dbReference>
<dbReference type="PANTHER" id="PTHR37984:SF5">
    <property type="entry name" value="PROTEIN NYNRIN-LIKE"/>
    <property type="match status" value="1"/>
</dbReference>
<dbReference type="Gene3D" id="3.30.420.10">
    <property type="entry name" value="Ribonuclease H-like superfamily/Ribonuclease H"/>
    <property type="match status" value="1"/>
</dbReference>
<dbReference type="SUPFAM" id="SSF56672">
    <property type="entry name" value="DNA/RNA polymerases"/>
    <property type="match status" value="1"/>
</dbReference>
<dbReference type="Gene3D" id="1.10.340.70">
    <property type="match status" value="1"/>
</dbReference>
<dbReference type="InterPro" id="IPR050951">
    <property type="entry name" value="Retrovirus_Pol_polyprotein"/>
</dbReference>
<dbReference type="Proteomes" id="UP000650533">
    <property type="component" value="Chromosome 10"/>
</dbReference>
<dbReference type="GO" id="GO:0003723">
    <property type="term" value="F:RNA binding"/>
    <property type="evidence" value="ECO:0007669"/>
    <property type="project" value="UniProtKB-KW"/>
</dbReference>
<dbReference type="PROSITE" id="PS50013">
    <property type="entry name" value="CHROMO_2"/>
    <property type="match status" value="1"/>
</dbReference>
<dbReference type="InterPro" id="IPR012337">
    <property type="entry name" value="RNaseH-like_sf"/>
</dbReference>
<accession>A0A8H8P317</accession>
<dbReference type="PANTHER" id="PTHR37984">
    <property type="entry name" value="PROTEIN CBG26694"/>
    <property type="match status" value="1"/>
</dbReference>
<dbReference type="Gene3D" id="3.30.70.270">
    <property type="match status" value="1"/>
</dbReference>
<dbReference type="Pfam" id="PF17921">
    <property type="entry name" value="Integrase_H2C2"/>
    <property type="match status" value="1"/>
</dbReference>
<dbReference type="InterPro" id="IPR023780">
    <property type="entry name" value="Chromo_domain"/>
</dbReference>
<dbReference type="GO" id="GO:0005634">
    <property type="term" value="C:nucleus"/>
    <property type="evidence" value="ECO:0007669"/>
    <property type="project" value="UniProtKB-ARBA"/>
</dbReference>
<dbReference type="GeneID" id="67030835"/>
<dbReference type="InterPro" id="IPR043128">
    <property type="entry name" value="Rev_trsase/Diguanyl_cyclase"/>
</dbReference>
<dbReference type="RefSeq" id="XP_043183757.1">
    <property type="nucleotide sequence ID" value="XM_043328372.1"/>
</dbReference>
<dbReference type="SMART" id="SM00298">
    <property type="entry name" value="CHROMO"/>
    <property type="match status" value="1"/>
</dbReference>
<feature type="domain" description="Integrase catalytic" evidence="3">
    <location>
        <begin position="229"/>
        <end position="388"/>
    </location>
</feature>
<dbReference type="KEGG" id="rsx:RhiXN_08556"/>
<evidence type="ECO:0000313" key="5">
    <source>
        <dbReference type="Proteomes" id="UP000650533"/>
    </source>
</evidence>
<keyword evidence="1" id="KW-0694">RNA-binding</keyword>
<evidence type="ECO:0000259" key="2">
    <source>
        <dbReference type="PROSITE" id="PS50013"/>
    </source>
</evidence>
<dbReference type="Pfam" id="PF00665">
    <property type="entry name" value="rve"/>
    <property type="match status" value="1"/>
</dbReference>
<evidence type="ECO:0000259" key="3">
    <source>
        <dbReference type="PROSITE" id="PS50994"/>
    </source>
</evidence>
<proteinExistence type="predicted"/>
<dbReference type="GO" id="GO:0006338">
    <property type="term" value="P:chromatin remodeling"/>
    <property type="evidence" value="ECO:0007669"/>
    <property type="project" value="UniProtKB-ARBA"/>
</dbReference>
<evidence type="ECO:0000313" key="4">
    <source>
        <dbReference type="EMBL" id="QRW23520.1"/>
    </source>
</evidence>
<dbReference type="InterPro" id="IPR000953">
    <property type="entry name" value="Chromo/chromo_shadow_dom"/>
</dbReference>
<dbReference type="SUPFAM" id="SSF54160">
    <property type="entry name" value="Chromo domain-like"/>
    <property type="match status" value="1"/>
</dbReference>
<dbReference type="InterPro" id="IPR016197">
    <property type="entry name" value="Chromo-like_dom_sf"/>
</dbReference>
<dbReference type="InterPro" id="IPR041588">
    <property type="entry name" value="Integrase_H2C2"/>
</dbReference>
<dbReference type="EMBL" id="CP059667">
    <property type="protein sequence ID" value="QRW23520.1"/>
    <property type="molecule type" value="Genomic_DNA"/>
</dbReference>
<dbReference type="GO" id="GO:0015074">
    <property type="term" value="P:DNA integration"/>
    <property type="evidence" value="ECO:0007669"/>
    <property type="project" value="InterPro"/>
</dbReference>
<dbReference type="Pfam" id="PF00385">
    <property type="entry name" value="Chromo"/>
    <property type="match status" value="1"/>
</dbReference>
<dbReference type="PROSITE" id="PS50994">
    <property type="entry name" value="INTEGRASE"/>
    <property type="match status" value="1"/>
</dbReference>
<evidence type="ECO:0000256" key="1">
    <source>
        <dbReference type="ARBA" id="ARBA00022884"/>
    </source>
</evidence>
<reference evidence="4" key="1">
    <citation type="submission" date="2020-05" db="EMBL/GenBank/DDBJ databases">
        <title>Evolutionary and genomic comparisons of hybrid uninucleate and nonhybrid Rhizoctonia fungi.</title>
        <authorList>
            <person name="Li C."/>
            <person name="Chen X."/>
        </authorList>
    </citation>
    <scope>NUCLEOTIDE SEQUENCE</scope>
    <source>
        <strain evidence="4">AG-1 IA</strain>
    </source>
</reference>
<dbReference type="InterPro" id="IPR036397">
    <property type="entry name" value="RNaseH_sf"/>
</dbReference>